<comment type="caution">
    <text evidence="1">The sequence shown here is derived from an EMBL/GenBank/DDBJ whole genome shotgun (WGS) entry which is preliminary data.</text>
</comment>
<name>A0A4Z0C0Y3_9BURK</name>
<proteinExistence type="predicted"/>
<dbReference type="Proteomes" id="UP000297564">
    <property type="component" value="Unassembled WGS sequence"/>
</dbReference>
<evidence type="ECO:0000313" key="1">
    <source>
        <dbReference type="EMBL" id="TFZ04871.1"/>
    </source>
</evidence>
<gene>
    <name evidence="1" type="ORF">EZ242_03750</name>
</gene>
<dbReference type="RefSeq" id="WP_135283754.1">
    <property type="nucleotide sequence ID" value="NZ_SMLL01000001.1"/>
</dbReference>
<dbReference type="OrthoDB" id="8909614at2"/>
<protein>
    <submittedName>
        <fullName evidence="1">Uncharacterized protein</fullName>
    </submittedName>
</protein>
<keyword evidence="2" id="KW-1185">Reference proteome</keyword>
<dbReference type="EMBL" id="SMLL01000001">
    <property type="protein sequence ID" value="TFZ04871.1"/>
    <property type="molecule type" value="Genomic_DNA"/>
</dbReference>
<dbReference type="AlphaFoldDB" id="A0A4Z0C0Y3"/>
<accession>A0A4Z0C0Y3</accession>
<evidence type="ECO:0000313" key="2">
    <source>
        <dbReference type="Proteomes" id="UP000297564"/>
    </source>
</evidence>
<sequence length="70" mass="8105">MTRHVGTQPRSDYELDPERAWRRGLALDAMLASTRPPRTFKGVLRASHQRLNELDDQHAVEVARRLNRKG</sequence>
<organism evidence="1 2">
    <name type="scientific">Ramlibacter rhizophilus</name>
    <dbReference type="NCBI Taxonomy" id="1781167"/>
    <lineage>
        <taxon>Bacteria</taxon>
        <taxon>Pseudomonadati</taxon>
        <taxon>Pseudomonadota</taxon>
        <taxon>Betaproteobacteria</taxon>
        <taxon>Burkholderiales</taxon>
        <taxon>Comamonadaceae</taxon>
        <taxon>Ramlibacter</taxon>
    </lineage>
</organism>
<reference evidence="1 2" key="1">
    <citation type="submission" date="2019-03" db="EMBL/GenBank/DDBJ databases">
        <title>Ramlibacter rhizophilus CCTCC AB2015357, whole genome shotgun sequence.</title>
        <authorList>
            <person name="Zhang X."/>
            <person name="Feng G."/>
            <person name="Zhu H."/>
        </authorList>
    </citation>
    <scope>NUCLEOTIDE SEQUENCE [LARGE SCALE GENOMIC DNA]</scope>
    <source>
        <strain evidence="1 2">CCTCC AB2015357</strain>
    </source>
</reference>